<proteinExistence type="inferred from homology"/>
<dbReference type="AlphaFoldDB" id="A0A7K0FL59"/>
<reference evidence="7 8" key="1">
    <citation type="submission" date="2019-11" db="EMBL/GenBank/DDBJ databases">
        <authorList>
            <person name="Cheng Q."/>
            <person name="Yang Z."/>
        </authorList>
    </citation>
    <scope>NUCLEOTIDE SEQUENCE [LARGE SCALE GENOMIC DNA]</scope>
    <source>
        <strain evidence="7 8">HX-22-1</strain>
    </source>
</reference>
<dbReference type="RefSeq" id="WP_154286723.1">
    <property type="nucleotide sequence ID" value="NZ_WKJI01000001.1"/>
</dbReference>
<evidence type="ECO:0000256" key="2">
    <source>
        <dbReference type="ARBA" id="ARBA00007637"/>
    </source>
</evidence>
<dbReference type="Gene3D" id="3.40.50.720">
    <property type="entry name" value="NAD(P)-binding Rossmann-like Domain"/>
    <property type="match status" value="1"/>
</dbReference>
<dbReference type="Proteomes" id="UP000462931">
    <property type="component" value="Unassembled WGS sequence"/>
</dbReference>
<evidence type="ECO:0000256" key="5">
    <source>
        <dbReference type="ARBA" id="ARBA00033067"/>
    </source>
</evidence>
<evidence type="ECO:0000259" key="6">
    <source>
        <dbReference type="Pfam" id="PF01370"/>
    </source>
</evidence>
<evidence type="ECO:0000313" key="8">
    <source>
        <dbReference type="Proteomes" id="UP000462931"/>
    </source>
</evidence>
<comment type="pathway">
    <text evidence="1">Carbohydrate metabolism; galactose metabolism.</text>
</comment>
<dbReference type="EMBL" id="WKJI01000001">
    <property type="protein sequence ID" value="MRX46653.1"/>
    <property type="molecule type" value="Genomic_DNA"/>
</dbReference>
<sequence length="49" mass="5447">MKKILITGGAGFIGSHLCDELITKGYDVTVYDNLLPQVHGQTARQKIRF</sequence>
<dbReference type="InterPro" id="IPR001509">
    <property type="entry name" value="Epimerase_deHydtase"/>
</dbReference>
<name>A0A7K0FL59_9SPHI</name>
<comment type="caution">
    <text evidence="7">The sequence shown here is derived from an EMBL/GenBank/DDBJ whole genome shotgun (WGS) entry which is preliminary data.</text>
</comment>
<evidence type="ECO:0000313" key="7">
    <source>
        <dbReference type="EMBL" id="MRX46653.1"/>
    </source>
</evidence>
<evidence type="ECO:0000256" key="3">
    <source>
        <dbReference type="ARBA" id="ARBA00018569"/>
    </source>
</evidence>
<feature type="domain" description="NAD-dependent epimerase/dehydratase" evidence="6">
    <location>
        <begin position="4"/>
        <end position="40"/>
    </location>
</feature>
<dbReference type="PANTHER" id="PTHR43725">
    <property type="entry name" value="UDP-GLUCOSE 4-EPIMERASE"/>
    <property type="match status" value="1"/>
</dbReference>
<dbReference type="SUPFAM" id="SSF51735">
    <property type="entry name" value="NAD(P)-binding Rossmann-fold domains"/>
    <property type="match status" value="1"/>
</dbReference>
<protein>
    <recommendedName>
        <fullName evidence="3">UDP-glucose 4-epimerase</fullName>
    </recommendedName>
    <alternativeName>
        <fullName evidence="5">Galactowaldenase</fullName>
    </alternativeName>
    <alternativeName>
        <fullName evidence="4">UDP-galactose 4-epimerase</fullName>
    </alternativeName>
</protein>
<keyword evidence="8" id="KW-1185">Reference proteome</keyword>
<gene>
    <name evidence="7" type="ORF">GJJ64_05600</name>
</gene>
<evidence type="ECO:0000256" key="4">
    <source>
        <dbReference type="ARBA" id="ARBA00031367"/>
    </source>
</evidence>
<organism evidence="7 8">
    <name type="scientific">Pedobacter puniceum</name>
    <dbReference type="NCBI Taxonomy" id="2666136"/>
    <lineage>
        <taxon>Bacteria</taxon>
        <taxon>Pseudomonadati</taxon>
        <taxon>Bacteroidota</taxon>
        <taxon>Sphingobacteriia</taxon>
        <taxon>Sphingobacteriales</taxon>
        <taxon>Sphingobacteriaceae</taxon>
        <taxon>Pedobacter</taxon>
    </lineage>
</organism>
<dbReference type="Pfam" id="PF01370">
    <property type="entry name" value="Epimerase"/>
    <property type="match status" value="1"/>
</dbReference>
<evidence type="ECO:0000256" key="1">
    <source>
        <dbReference type="ARBA" id="ARBA00004947"/>
    </source>
</evidence>
<comment type="similarity">
    <text evidence="2">Belongs to the NAD(P)-dependent epimerase/dehydratase family.</text>
</comment>
<accession>A0A7K0FL59</accession>
<dbReference type="InterPro" id="IPR036291">
    <property type="entry name" value="NAD(P)-bd_dom_sf"/>
</dbReference>